<feature type="region of interest" description="Disordered" evidence="1">
    <location>
        <begin position="1"/>
        <end position="59"/>
    </location>
</feature>
<evidence type="ECO:0000313" key="4">
    <source>
        <dbReference type="Proteomes" id="UP000092730"/>
    </source>
</evidence>
<keyword evidence="4" id="KW-1185">Reference proteome</keyword>
<dbReference type="KEGG" id="kbi:30208022"/>
<organism evidence="2">
    <name type="scientific">Kwoniella bestiolae CBS 10118</name>
    <dbReference type="NCBI Taxonomy" id="1296100"/>
    <lineage>
        <taxon>Eukaryota</taxon>
        <taxon>Fungi</taxon>
        <taxon>Dikarya</taxon>
        <taxon>Basidiomycota</taxon>
        <taxon>Agaricomycotina</taxon>
        <taxon>Tremellomycetes</taxon>
        <taxon>Tremellales</taxon>
        <taxon>Cryptococcaceae</taxon>
        <taxon>Kwoniella</taxon>
    </lineage>
</organism>
<evidence type="ECO:0000256" key="1">
    <source>
        <dbReference type="SAM" id="MobiDB-lite"/>
    </source>
</evidence>
<dbReference type="EMBL" id="KI894020">
    <property type="protein sequence ID" value="OCF25946.1"/>
    <property type="molecule type" value="Genomic_DNA"/>
</dbReference>
<gene>
    <name evidence="2" type="ORF">I302_03623</name>
    <name evidence="3" type="ORF">I302_100249</name>
</gene>
<name>A0A1B9G4K4_9TREE</name>
<dbReference type="Proteomes" id="UP000092730">
    <property type="component" value="Chromosome 1"/>
</dbReference>
<reference evidence="3" key="4">
    <citation type="submission" date="2024-02" db="EMBL/GenBank/DDBJ databases">
        <title>Comparative genomics of Cryptococcus and Kwoniella reveals pathogenesis evolution and contrasting modes of karyotype evolution via chromosome fusion or intercentromeric recombination.</title>
        <authorList>
            <person name="Coelho M.A."/>
            <person name="David-Palma M."/>
            <person name="Shea T."/>
            <person name="Bowers K."/>
            <person name="McGinley-Smith S."/>
            <person name="Mohammad A.W."/>
            <person name="Gnirke A."/>
            <person name="Yurkov A.M."/>
            <person name="Nowrousian M."/>
            <person name="Sun S."/>
            <person name="Cuomo C.A."/>
            <person name="Heitman J."/>
        </authorList>
    </citation>
    <scope>NUCLEOTIDE SEQUENCE</scope>
    <source>
        <strain evidence="3">CBS 10118</strain>
    </source>
</reference>
<dbReference type="GeneID" id="30208022"/>
<feature type="compositionally biased region" description="Polar residues" evidence="1">
    <location>
        <begin position="18"/>
        <end position="29"/>
    </location>
</feature>
<reference evidence="2" key="1">
    <citation type="submission" date="2013-07" db="EMBL/GenBank/DDBJ databases">
        <title>The Genome Sequence of Cryptococcus bestiolae CBS10118.</title>
        <authorList>
            <consortium name="The Broad Institute Genome Sequencing Platform"/>
            <person name="Cuomo C."/>
            <person name="Litvintseva A."/>
            <person name="Chen Y."/>
            <person name="Heitman J."/>
            <person name="Sun S."/>
            <person name="Springer D."/>
            <person name="Dromer F."/>
            <person name="Young S.K."/>
            <person name="Zeng Q."/>
            <person name="Gargeya S."/>
            <person name="Fitzgerald M."/>
            <person name="Abouelleil A."/>
            <person name="Alvarado L."/>
            <person name="Berlin A.M."/>
            <person name="Chapman S.B."/>
            <person name="Dewar J."/>
            <person name="Goldberg J."/>
            <person name="Griggs A."/>
            <person name="Gujja S."/>
            <person name="Hansen M."/>
            <person name="Howarth C."/>
            <person name="Imamovic A."/>
            <person name="Larimer J."/>
            <person name="McCowan C."/>
            <person name="Murphy C."/>
            <person name="Pearson M."/>
            <person name="Priest M."/>
            <person name="Roberts A."/>
            <person name="Saif S."/>
            <person name="Shea T."/>
            <person name="Sykes S."/>
            <person name="Wortman J."/>
            <person name="Nusbaum C."/>
            <person name="Birren B."/>
        </authorList>
    </citation>
    <scope>NUCLEOTIDE SEQUENCE [LARGE SCALE GENOMIC DNA]</scope>
    <source>
        <strain evidence="2">CBS 10118</strain>
    </source>
</reference>
<protein>
    <submittedName>
        <fullName evidence="2">Uncharacterized protein</fullName>
    </submittedName>
</protein>
<proteinExistence type="predicted"/>
<evidence type="ECO:0000313" key="3">
    <source>
        <dbReference type="EMBL" id="WVW78295.1"/>
    </source>
</evidence>
<sequence length="182" mass="20559">MTTTSTAPPPALERHPSESPTVGSSTFSTFREKMSRALSPNRDAHSGSGLAGAGGRRQSFGTGVGPYREDFIGWDVKPRRLFIYSSTRHDLTGSPEIWAGRKGKKGRIALSLFLMGPNSRLSFVTLIFGKDWWESSDQPEQRGKAMWLWGVIRIMTHYFFRFWEHDLMGKGVRRCSWQCLDA</sequence>
<accession>A0A1B9G4K4</accession>
<dbReference type="VEuPathDB" id="FungiDB:I302_03623"/>
<evidence type="ECO:0000313" key="2">
    <source>
        <dbReference type="EMBL" id="OCF25946.1"/>
    </source>
</evidence>
<reference evidence="2" key="3">
    <citation type="submission" date="2014-01" db="EMBL/GenBank/DDBJ databases">
        <title>Evolution of pathogenesis and genome organization in the Tremellales.</title>
        <authorList>
            <person name="Cuomo C."/>
            <person name="Litvintseva A."/>
            <person name="Heitman J."/>
            <person name="Chen Y."/>
            <person name="Sun S."/>
            <person name="Springer D."/>
            <person name="Dromer F."/>
            <person name="Young S."/>
            <person name="Zeng Q."/>
            <person name="Chapman S."/>
            <person name="Gujja S."/>
            <person name="Saif S."/>
            <person name="Birren B."/>
        </authorList>
    </citation>
    <scope>NUCLEOTIDE SEQUENCE</scope>
    <source>
        <strain evidence="2">CBS 10118</strain>
    </source>
</reference>
<dbReference type="EMBL" id="CP144541">
    <property type="protein sequence ID" value="WVW78295.1"/>
    <property type="molecule type" value="Genomic_DNA"/>
</dbReference>
<dbReference type="RefSeq" id="XP_019047016.1">
    <property type="nucleotide sequence ID" value="XM_019190268.1"/>
</dbReference>
<reference evidence="3" key="2">
    <citation type="submission" date="2013-07" db="EMBL/GenBank/DDBJ databases">
        <authorList>
            <consortium name="The Broad Institute Genome Sequencing Platform"/>
            <person name="Cuomo C."/>
            <person name="Litvintseva A."/>
            <person name="Chen Y."/>
            <person name="Heitman J."/>
            <person name="Sun S."/>
            <person name="Springer D."/>
            <person name="Dromer F."/>
            <person name="Young S.K."/>
            <person name="Zeng Q."/>
            <person name="Gargeya S."/>
            <person name="Fitzgerald M."/>
            <person name="Abouelleil A."/>
            <person name="Alvarado L."/>
            <person name="Berlin A.M."/>
            <person name="Chapman S.B."/>
            <person name="Dewar J."/>
            <person name="Goldberg J."/>
            <person name="Griggs A."/>
            <person name="Gujja S."/>
            <person name="Hansen M."/>
            <person name="Howarth C."/>
            <person name="Imamovic A."/>
            <person name="Larimer J."/>
            <person name="McCowan C."/>
            <person name="Murphy C."/>
            <person name="Pearson M."/>
            <person name="Priest M."/>
            <person name="Roberts A."/>
            <person name="Saif S."/>
            <person name="Shea T."/>
            <person name="Sykes S."/>
            <person name="Wortman J."/>
            <person name="Nusbaum C."/>
            <person name="Birren B."/>
        </authorList>
    </citation>
    <scope>NUCLEOTIDE SEQUENCE</scope>
    <source>
        <strain evidence="3">CBS 10118</strain>
    </source>
</reference>
<dbReference type="AlphaFoldDB" id="A0A1B9G4K4"/>